<dbReference type="Proteomes" id="UP000243502">
    <property type="component" value="Chromosome 2"/>
</dbReference>
<dbReference type="InterPro" id="IPR001633">
    <property type="entry name" value="EAL_dom"/>
</dbReference>
<dbReference type="PANTHER" id="PTHR33121:SF79">
    <property type="entry name" value="CYCLIC DI-GMP PHOSPHODIESTERASE PDED-RELATED"/>
    <property type="match status" value="1"/>
</dbReference>
<dbReference type="KEGG" id="pter:C2L65_24235"/>
<dbReference type="AlphaFoldDB" id="A0A2I8ETW8"/>
<dbReference type="SMART" id="SM00052">
    <property type="entry name" value="EAL"/>
    <property type="match status" value="1"/>
</dbReference>
<evidence type="ECO:0000313" key="3">
    <source>
        <dbReference type="Proteomes" id="UP000243502"/>
    </source>
</evidence>
<dbReference type="CDD" id="cd01948">
    <property type="entry name" value="EAL"/>
    <property type="match status" value="1"/>
</dbReference>
<dbReference type="PANTHER" id="PTHR33121">
    <property type="entry name" value="CYCLIC DI-GMP PHOSPHODIESTERASE PDEF"/>
    <property type="match status" value="1"/>
</dbReference>
<name>A0A2I8ETW8_9BURK</name>
<protein>
    <recommendedName>
        <fullName evidence="1">EAL domain-containing protein</fullName>
    </recommendedName>
</protein>
<dbReference type="RefSeq" id="WP_081921519.1">
    <property type="nucleotide sequence ID" value="NZ_CP026112.1"/>
</dbReference>
<dbReference type="EMBL" id="CP026112">
    <property type="protein sequence ID" value="AUT62711.1"/>
    <property type="molecule type" value="Genomic_DNA"/>
</dbReference>
<proteinExistence type="predicted"/>
<dbReference type="SUPFAM" id="SSF141868">
    <property type="entry name" value="EAL domain-like"/>
    <property type="match status" value="1"/>
</dbReference>
<feature type="domain" description="EAL" evidence="1">
    <location>
        <begin position="32"/>
        <end position="283"/>
    </location>
</feature>
<organism evidence="2 3">
    <name type="scientific">Paraburkholderia terrae</name>
    <dbReference type="NCBI Taxonomy" id="311230"/>
    <lineage>
        <taxon>Bacteria</taxon>
        <taxon>Pseudomonadati</taxon>
        <taxon>Pseudomonadota</taxon>
        <taxon>Betaproteobacteria</taxon>
        <taxon>Burkholderiales</taxon>
        <taxon>Burkholderiaceae</taxon>
        <taxon>Paraburkholderia</taxon>
    </lineage>
</organism>
<dbReference type="Pfam" id="PF00563">
    <property type="entry name" value="EAL"/>
    <property type="match status" value="1"/>
</dbReference>
<evidence type="ECO:0000313" key="2">
    <source>
        <dbReference type="EMBL" id="AUT62711.1"/>
    </source>
</evidence>
<dbReference type="Gene3D" id="3.20.20.450">
    <property type="entry name" value="EAL domain"/>
    <property type="match status" value="1"/>
</dbReference>
<dbReference type="PROSITE" id="PS50883">
    <property type="entry name" value="EAL"/>
    <property type="match status" value="1"/>
</dbReference>
<accession>A0A2I8ETW8</accession>
<evidence type="ECO:0000259" key="1">
    <source>
        <dbReference type="PROSITE" id="PS50883"/>
    </source>
</evidence>
<dbReference type="InterPro" id="IPR035919">
    <property type="entry name" value="EAL_sf"/>
</dbReference>
<dbReference type="InterPro" id="IPR050706">
    <property type="entry name" value="Cyclic-di-GMP_PDE-like"/>
</dbReference>
<reference evidence="2 3" key="1">
    <citation type="submission" date="2018-01" db="EMBL/GenBank/DDBJ databases">
        <title>Species boundaries and ecological features among Paraburkholderia terrae DSMZ17804T, P. hospita DSMZ17164T and P. caribensis DSMZ13236T.</title>
        <authorList>
            <person name="Pratama A.A."/>
        </authorList>
    </citation>
    <scope>NUCLEOTIDE SEQUENCE [LARGE SCALE GENOMIC DNA]</scope>
    <source>
        <strain evidence="2 3">DSM 17804</strain>
    </source>
</reference>
<dbReference type="GO" id="GO:0071111">
    <property type="term" value="F:cyclic-guanylate-specific phosphodiesterase activity"/>
    <property type="evidence" value="ECO:0007669"/>
    <property type="project" value="InterPro"/>
</dbReference>
<gene>
    <name evidence="2" type="ORF">C2L65_24235</name>
</gene>
<sequence>MTRLSSPRHGRAATGRHAVYSACQSHDFMISELALPEQLRLAITRQTLEVSYQPVIRLADNKCVGVESLLRWRLHGQDISPEIFIGVAEQHRLMGPLTDLVLHKSLDDLACVLSADRSFRVSINVGSDDLRSVRFLDVLAQALKWTGVRAAQVGIEATERGFMHPDATRSVIAALRWAGHPVYIDNFGTGYSCLSYLGAFHVNALKLDKAFVNPVENAHANCVVAPHIIAMAHDLGMEIVAEGIESAAQAEYLLRKGVQYGQGWHFAKAMPVAELISWLEQHVQSEKRAERKRYASSPRLQLLRAQ</sequence>